<reference evidence="1 2" key="1">
    <citation type="submission" date="2022-01" db="EMBL/GenBank/DDBJ databases">
        <authorList>
            <person name="Xiong W."/>
            <person name="Schranz E."/>
        </authorList>
    </citation>
    <scope>NUCLEOTIDE SEQUENCE [LARGE SCALE GENOMIC DNA]</scope>
</reference>
<proteinExistence type="predicted"/>
<dbReference type="AlphaFoldDB" id="A0AAU9MIV1"/>
<gene>
    <name evidence="1" type="ORF">LVIROSA_LOCUS13493</name>
</gene>
<sequence length="70" mass="8271">MRTLSHLQRWSSIRGNAFEPWFSKMGEHHNTFRGYIIMFVVLKPYRHRGIGIAEKGIKVCYSHANHSDRI</sequence>
<organism evidence="1 2">
    <name type="scientific">Lactuca virosa</name>
    <dbReference type="NCBI Taxonomy" id="75947"/>
    <lineage>
        <taxon>Eukaryota</taxon>
        <taxon>Viridiplantae</taxon>
        <taxon>Streptophyta</taxon>
        <taxon>Embryophyta</taxon>
        <taxon>Tracheophyta</taxon>
        <taxon>Spermatophyta</taxon>
        <taxon>Magnoliopsida</taxon>
        <taxon>eudicotyledons</taxon>
        <taxon>Gunneridae</taxon>
        <taxon>Pentapetalae</taxon>
        <taxon>asterids</taxon>
        <taxon>campanulids</taxon>
        <taxon>Asterales</taxon>
        <taxon>Asteraceae</taxon>
        <taxon>Cichorioideae</taxon>
        <taxon>Cichorieae</taxon>
        <taxon>Lactucinae</taxon>
        <taxon>Lactuca</taxon>
    </lineage>
</organism>
<accession>A0AAU9MIV1</accession>
<name>A0AAU9MIV1_9ASTR</name>
<keyword evidence="2" id="KW-1185">Reference proteome</keyword>
<evidence type="ECO:0000313" key="1">
    <source>
        <dbReference type="EMBL" id="CAH1426412.1"/>
    </source>
</evidence>
<comment type="caution">
    <text evidence="1">The sequence shown here is derived from an EMBL/GenBank/DDBJ whole genome shotgun (WGS) entry which is preliminary data.</text>
</comment>
<protein>
    <submittedName>
        <fullName evidence="1">Uncharacterized protein</fullName>
    </submittedName>
</protein>
<dbReference type="EMBL" id="CAKMRJ010002223">
    <property type="protein sequence ID" value="CAH1426412.1"/>
    <property type="molecule type" value="Genomic_DNA"/>
</dbReference>
<dbReference type="Proteomes" id="UP001157418">
    <property type="component" value="Unassembled WGS sequence"/>
</dbReference>
<evidence type="ECO:0000313" key="2">
    <source>
        <dbReference type="Proteomes" id="UP001157418"/>
    </source>
</evidence>